<name>A0ABV6FI94_9BURK</name>
<feature type="chain" id="PRO_5046201411" evidence="1">
    <location>
        <begin position="22"/>
        <end position="147"/>
    </location>
</feature>
<sequence>MRILATLLLSLAILSPHAAMASPASDALGNCLKDNTSGKDRKDLARWIFVSMSTHPEIRTMANISESVRTDTDKQMADLFTRLLTVNCAAQTRAAAQQDGPNGMMSSFKSLGEVAMMELTSNPAVAQSITAYVQFVDKKKVEEVLGK</sequence>
<gene>
    <name evidence="2" type="ORF">ACFFJK_15185</name>
</gene>
<reference evidence="2 3" key="1">
    <citation type="submission" date="2024-09" db="EMBL/GenBank/DDBJ databases">
        <authorList>
            <person name="Sun Q."/>
            <person name="Mori K."/>
        </authorList>
    </citation>
    <scope>NUCLEOTIDE SEQUENCE [LARGE SCALE GENOMIC DNA]</scope>
    <source>
        <strain evidence="2 3">CCM 7792</strain>
    </source>
</reference>
<evidence type="ECO:0000313" key="2">
    <source>
        <dbReference type="EMBL" id="MFC0253243.1"/>
    </source>
</evidence>
<dbReference type="EMBL" id="JBHLWP010000013">
    <property type="protein sequence ID" value="MFC0253243.1"/>
    <property type="molecule type" value="Genomic_DNA"/>
</dbReference>
<evidence type="ECO:0000256" key="1">
    <source>
        <dbReference type="SAM" id="SignalP"/>
    </source>
</evidence>
<keyword evidence="1" id="KW-0732">Signal</keyword>
<feature type="signal peptide" evidence="1">
    <location>
        <begin position="1"/>
        <end position="21"/>
    </location>
</feature>
<evidence type="ECO:0000313" key="3">
    <source>
        <dbReference type="Proteomes" id="UP001589773"/>
    </source>
</evidence>
<dbReference type="RefSeq" id="WP_379680245.1">
    <property type="nucleotide sequence ID" value="NZ_JBHLWP010000013.1"/>
</dbReference>
<organism evidence="2 3">
    <name type="scientific">Massilia consociata</name>
    <dbReference type="NCBI Taxonomy" id="760117"/>
    <lineage>
        <taxon>Bacteria</taxon>
        <taxon>Pseudomonadati</taxon>
        <taxon>Pseudomonadota</taxon>
        <taxon>Betaproteobacteria</taxon>
        <taxon>Burkholderiales</taxon>
        <taxon>Oxalobacteraceae</taxon>
        <taxon>Telluria group</taxon>
        <taxon>Massilia</taxon>
    </lineage>
</organism>
<comment type="caution">
    <text evidence="2">The sequence shown here is derived from an EMBL/GenBank/DDBJ whole genome shotgun (WGS) entry which is preliminary data.</text>
</comment>
<accession>A0ABV6FI94</accession>
<dbReference type="Proteomes" id="UP001589773">
    <property type="component" value="Unassembled WGS sequence"/>
</dbReference>
<proteinExistence type="predicted"/>
<protein>
    <submittedName>
        <fullName evidence="2">Uncharacterized protein</fullName>
    </submittedName>
</protein>
<keyword evidence="3" id="KW-1185">Reference proteome</keyword>